<evidence type="ECO:0000313" key="2">
    <source>
        <dbReference type="Proteomes" id="UP001193748"/>
    </source>
</evidence>
<evidence type="ECO:0000313" key="1">
    <source>
        <dbReference type="EMBL" id="NRT90017.1"/>
    </source>
</evidence>
<organism evidence="1 2">
    <name type="scientific">Clostridium beijerinckii</name>
    <name type="common">Clostridium MP</name>
    <dbReference type="NCBI Taxonomy" id="1520"/>
    <lineage>
        <taxon>Bacteria</taxon>
        <taxon>Bacillati</taxon>
        <taxon>Bacillota</taxon>
        <taxon>Clostridia</taxon>
        <taxon>Eubacteriales</taxon>
        <taxon>Clostridiaceae</taxon>
        <taxon>Clostridium</taxon>
    </lineage>
</organism>
<name>A0AAX0B3T3_CLOBE</name>
<dbReference type="SUPFAM" id="SSF49785">
    <property type="entry name" value="Galactose-binding domain-like"/>
    <property type="match status" value="1"/>
</dbReference>
<comment type="caution">
    <text evidence="1">The sequence shown here is derived from an EMBL/GenBank/DDBJ whole genome shotgun (WGS) entry which is preliminary data.</text>
</comment>
<dbReference type="InterPro" id="IPR008979">
    <property type="entry name" value="Galactose-bd-like_sf"/>
</dbReference>
<dbReference type="EMBL" id="JABSWW010000001">
    <property type="protein sequence ID" value="NRT90017.1"/>
    <property type="molecule type" value="Genomic_DNA"/>
</dbReference>
<proteinExistence type="predicted"/>
<reference evidence="1" key="2">
    <citation type="journal article" date="2022" name="Nat. Biotechnol.">
        <title>Carbon-negative production of acetone and isopropanol by gas fermentation at industrial pilot scale.</title>
        <authorList>
            <person name="Liew F.E."/>
            <person name="Nogle R."/>
            <person name="Abdalla T."/>
            <person name="Rasor B.J."/>
            <person name="Canter C."/>
            <person name="Jensen R.O."/>
            <person name="Wang L."/>
            <person name="Strutz J."/>
            <person name="Chirania P."/>
            <person name="De Tissera S."/>
            <person name="Mueller A.P."/>
            <person name="Ruan Z."/>
            <person name="Gao A."/>
            <person name="Tran L."/>
            <person name="Engle N.L."/>
            <person name="Bromley J.C."/>
            <person name="Daniell J."/>
            <person name="Conrado R."/>
            <person name="Tschaplinski T.J."/>
            <person name="Giannone R.J."/>
            <person name="Hettich R.L."/>
            <person name="Karim A.S."/>
            <person name="Simpson S.D."/>
            <person name="Brown S.D."/>
            <person name="Leang C."/>
            <person name="Jewett M.C."/>
            <person name="Kopke M."/>
        </authorList>
    </citation>
    <scope>NUCLEOTIDE SEQUENCE</scope>
    <source>
        <strain evidence="1">DJ080</strain>
    </source>
</reference>
<dbReference type="RefSeq" id="WP_173711384.1">
    <property type="nucleotide sequence ID" value="NZ_JABSWW010000001.1"/>
</dbReference>
<sequence>MGWKISDKPTVDPKDTDLVLIEQDGNTRNTTWAKLKALFLGTATLATTDQTIKGAINEVKASTDANATSLSDSANKIALLSNPNLLINGDFQVWQRGTSFATAGYSADRWRLWVGNGSSITQNTDGSPKMKKTVADNSVTNIAQEFENAILNKLKGKTMTFSVNCNMTSELQLAINDGSNWQVKTIPSNANNSTYSFTFTLSSSATKFLVMVQLGSDSKVGEVNVNWAKLELGSIATPFVPRLYGEELALCKRYYEKSSGIVHRYTNSSSGSSVIGSLGSPIIFAVEKRITPTLTAKYSINDGNEIILNPSAISSIEFTDWNLAIPIGHVDIRNWIADAEIY</sequence>
<reference evidence="1" key="1">
    <citation type="submission" date="2020-05" db="EMBL/GenBank/DDBJ databases">
        <authorList>
            <person name="Brown S."/>
            <person name="Huntemann M."/>
            <person name="Clum A."/>
            <person name="Spunde A."/>
            <person name="Palaniappan K."/>
            <person name="Ritter S."/>
            <person name="Mikhailova N."/>
            <person name="Chen I.-M."/>
            <person name="Stamatis D."/>
            <person name="Reddy T."/>
            <person name="O'Malley R."/>
            <person name="Daum C."/>
            <person name="Shapiro N."/>
            <person name="Ivanova N."/>
            <person name="Kyrpides N."/>
            <person name="Woyke T."/>
        </authorList>
    </citation>
    <scope>NUCLEOTIDE SEQUENCE</scope>
    <source>
        <strain evidence="1">DJ080</strain>
    </source>
</reference>
<dbReference type="Proteomes" id="UP001193748">
    <property type="component" value="Unassembled WGS sequence"/>
</dbReference>
<dbReference type="AlphaFoldDB" id="A0AAX0B3T3"/>
<protein>
    <recommendedName>
        <fullName evidence="3">Tail fiber protein</fullName>
    </recommendedName>
</protein>
<gene>
    <name evidence="1" type="ORF">B0H41_003696</name>
</gene>
<evidence type="ECO:0008006" key="3">
    <source>
        <dbReference type="Google" id="ProtNLM"/>
    </source>
</evidence>
<accession>A0AAX0B3T3</accession>